<dbReference type="Proteomes" id="UP001497680">
    <property type="component" value="Unassembled WGS sequence"/>
</dbReference>
<reference evidence="1 2" key="1">
    <citation type="journal article" date="2022" name="New Phytol.">
        <title>Ecological generalism drives hyperdiversity of secondary metabolite gene clusters in xylarialean endophytes.</title>
        <authorList>
            <person name="Franco M.E.E."/>
            <person name="Wisecaver J.H."/>
            <person name="Arnold A.E."/>
            <person name="Ju Y.M."/>
            <person name="Slot J.C."/>
            <person name="Ahrendt S."/>
            <person name="Moore L.P."/>
            <person name="Eastman K.E."/>
            <person name="Scott K."/>
            <person name="Konkel Z."/>
            <person name="Mondo S.J."/>
            <person name="Kuo A."/>
            <person name="Hayes R.D."/>
            <person name="Haridas S."/>
            <person name="Andreopoulos B."/>
            <person name="Riley R."/>
            <person name="LaButti K."/>
            <person name="Pangilinan J."/>
            <person name="Lipzen A."/>
            <person name="Amirebrahimi M."/>
            <person name="Yan J."/>
            <person name="Adam C."/>
            <person name="Keymanesh K."/>
            <person name="Ng V."/>
            <person name="Louie K."/>
            <person name="Northen T."/>
            <person name="Drula E."/>
            <person name="Henrissat B."/>
            <person name="Hsieh H.M."/>
            <person name="Youens-Clark K."/>
            <person name="Lutzoni F."/>
            <person name="Miadlikowska J."/>
            <person name="Eastwood D.C."/>
            <person name="Hamelin R.C."/>
            <person name="Grigoriev I.V."/>
            <person name="U'Ren J.M."/>
        </authorList>
    </citation>
    <scope>NUCLEOTIDE SEQUENCE [LARGE SCALE GENOMIC DNA]</scope>
    <source>
        <strain evidence="1 2">ER1909</strain>
    </source>
</reference>
<comment type="caution">
    <text evidence="1">The sequence shown here is derived from an EMBL/GenBank/DDBJ whole genome shotgun (WGS) entry which is preliminary data.</text>
</comment>
<keyword evidence="2" id="KW-1185">Reference proteome</keyword>
<protein>
    <submittedName>
        <fullName evidence="1">Uncharacterized protein</fullName>
    </submittedName>
</protein>
<accession>A0ACC0DLH6</accession>
<name>A0ACC0DLH6_9PEZI</name>
<evidence type="ECO:0000313" key="2">
    <source>
        <dbReference type="Proteomes" id="UP001497680"/>
    </source>
</evidence>
<gene>
    <name evidence="1" type="ORF">F4821DRAFT_3112</name>
</gene>
<evidence type="ECO:0000313" key="1">
    <source>
        <dbReference type="EMBL" id="KAI6093649.1"/>
    </source>
</evidence>
<sequence length="375" mass="40949">MALADSSNIIAVSVVFSALAILAVVARFIARRLQGARFCADDYLIIPGLAFAVGLGANNIVCAVLGNPGHNVPPNELEDPAVQRSLVIYKQSDFATQLISLLALTFVKLSIVCFYRRIFQNRTLSVITTILIVLIITWGIAFFLATLLQCVPVKAVWDLQNGEPGHVAKCYNPIPMFYGTAISNLIMDIIILSIPIPMVWRLQMPPKQKIAVTGIFLLGAFVVGISIARVYFFFEAGAQITKAQAEPSTDQDERAPATLYWTQLESAIAVVCACLPTLRVLFGKVSLERAIKSFASRLSILSPSKTSLRSIRNRASFRSLRRTTRSGEEGGSAFRKQSGSADEAVPLPSLDSTREKQWKTEAVTAKSLQEAKPSE</sequence>
<dbReference type="EMBL" id="MU394280">
    <property type="protein sequence ID" value="KAI6093649.1"/>
    <property type="molecule type" value="Genomic_DNA"/>
</dbReference>
<proteinExistence type="predicted"/>
<organism evidence="1 2">
    <name type="scientific">Hypoxylon rubiginosum</name>
    <dbReference type="NCBI Taxonomy" id="110542"/>
    <lineage>
        <taxon>Eukaryota</taxon>
        <taxon>Fungi</taxon>
        <taxon>Dikarya</taxon>
        <taxon>Ascomycota</taxon>
        <taxon>Pezizomycotina</taxon>
        <taxon>Sordariomycetes</taxon>
        <taxon>Xylariomycetidae</taxon>
        <taxon>Xylariales</taxon>
        <taxon>Hypoxylaceae</taxon>
        <taxon>Hypoxylon</taxon>
    </lineage>
</organism>